<dbReference type="InterPro" id="IPR011009">
    <property type="entry name" value="Kinase-like_dom_sf"/>
</dbReference>
<accession>A0A4Z0QZP2</accession>
<dbReference type="OrthoDB" id="4030632at2"/>
<dbReference type="EMBL" id="SPQQ01000011">
    <property type="protein sequence ID" value="TGE35729.1"/>
    <property type="molecule type" value="Genomic_DNA"/>
</dbReference>
<dbReference type="GO" id="GO:0004413">
    <property type="term" value="F:homoserine kinase activity"/>
    <property type="evidence" value="ECO:0007669"/>
    <property type="project" value="TreeGrafter"/>
</dbReference>
<dbReference type="AlphaFoldDB" id="A0A4Z0QZP2"/>
<dbReference type="InterPro" id="IPR050249">
    <property type="entry name" value="Pseudomonas-type_ThrB"/>
</dbReference>
<comment type="caution">
    <text evidence="3">The sequence shown here is derived from an EMBL/GenBank/DDBJ whole genome shotgun (WGS) entry which is preliminary data.</text>
</comment>
<dbReference type="Proteomes" id="UP000298460">
    <property type="component" value="Unassembled WGS sequence"/>
</dbReference>
<evidence type="ECO:0000259" key="2">
    <source>
        <dbReference type="Pfam" id="PF01636"/>
    </source>
</evidence>
<dbReference type="InterPro" id="IPR002575">
    <property type="entry name" value="Aminoglycoside_PTrfase"/>
</dbReference>
<gene>
    <name evidence="3" type="ORF">E4K67_23470</name>
</gene>
<feature type="domain" description="Aminoglycoside phosphotransferase" evidence="2">
    <location>
        <begin position="16"/>
        <end position="228"/>
    </location>
</feature>
<dbReference type="Pfam" id="PF01636">
    <property type="entry name" value="APH"/>
    <property type="match status" value="1"/>
</dbReference>
<evidence type="ECO:0000313" key="4">
    <source>
        <dbReference type="Proteomes" id="UP000298460"/>
    </source>
</evidence>
<evidence type="ECO:0000313" key="3">
    <source>
        <dbReference type="EMBL" id="TGE35729.1"/>
    </source>
</evidence>
<proteinExistence type="inferred from homology"/>
<keyword evidence="4" id="KW-1185">Reference proteome</keyword>
<dbReference type="PANTHER" id="PTHR21064">
    <property type="entry name" value="AMINOGLYCOSIDE PHOSPHOTRANSFERASE DOMAIN-CONTAINING PROTEIN-RELATED"/>
    <property type="match status" value="1"/>
</dbReference>
<protein>
    <recommendedName>
        <fullName evidence="2">Aminoglycoside phosphotransferase domain-containing protein</fullName>
    </recommendedName>
</protein>
<comment type="similarity">
    <text evidence="1">Belongs to the pseudomonas-type ThrB family.</text>
</comment>
<dbReference type="RefSeq" id="WP_135551213.1">
    <property type="nucleotide sequence ID" value="NZ_SPQQ01000011.1"/>
</dbReference>
<sequence>MLEKYSLDIANASRHFSTRNYAFVFAMDYCSVVIRVSPAELRTREEVMSEFMWVDDLKQFHTTVCQPYASAKNKAVEEFEVGGNKYRATLFRRAEGKILTCEDWNNHYFYNVGVSLGKLHKASADGYAQGFRYRRCHWHEKATFDFNSFRHALTDEILDIMNETKAKIMSIPKTPQTYGMIHGDYWPGNYFSSDDDIWVFDFDDCGYGYYMFDIVTSISQWIQEPKFMPQIKRRDLLYKNGMLDSFKRGYLENYTLPNEAWKDLELFLKLRYMEQLTIMIPAFDDRLREIIGFDMVELDKKIVLAKDDFYEVLDGLAQSFKETIVAKV</sequence>
<name>A0A4Z0QZP2_9FIRM</name>
<dbReference type="SUPFAM" id="SSF56112">
    <property type="entry name" value="Protein kinase-like (PK-like)"/>
    <property type="match status" value="1"/>
</dbReference>
<dbReference type="PANTHER" id="PTHR21064:SF6">
    <property type="entry name" value="AMINOGLYCOSIDE PHOSPHOTRANSFERASE DOMAIN-CONTAINING PROTEIN"/>
    <property type="match status" value="1"/>
</dbReference>
<dbReference type="Gene3D" id="3.90.1200.10">
    <property type="match status" value="1"/>
</dbReference>
<reference evidence="3 4" key="1">
    <citation type="submission" date="2019-03" db="EMBL/GenBank/DDBJ databases">
        <title>Draft Genome Sequence of Desulfosporosinus fructosivorans Strain 63.6F, Isolated from Marine Sediment in the Baltic Sea.</title>
        <authorList>
            <person name="Hausmann B."/>
            <person name="Vandieken V."/>
            <person name="Pjevac P."/>
            <person name="Schreck K."/>
            <person name="Herbold C.W."/>
            <person name="Loy A."/>
        </authorList>
    </citation>
    <scope>NUCLEOTIDE SEQUENCE [LARGE SCALE GENOMIC DNA]</scope>
    <source>
        <strain evidence="3 4">63.6F</strain>
    </source>
</reference>
<organism evidence="3 4">
    <name type="scientific">Desulfosporosinus fructosivorans</name>
    <dbReference type="NCBI Taxonomy" id="2018669"/>
    <lineage>
        <taxon>Bacteria</taxon>
        <taxon>Bacillati</taxon>
        <taxon>Bacillota</taxon>
        <taxon>Clostridia</taxon>
        <taxon>Eubacteriales</taxon>
        <taxon>Desulfitobacteriaceae</taxon>
        <taxon>Desulfosporosinus</taxon>
    </lineage>
</organism>
<evidence type="ECO:0000256" key="1">
    <source>
        <dbReference type="ARBA" id="ARBA00038240"/>
    </source>
</evidence>
<dbReference type="GO" id="GO:0009088">
    <property type="term" value="P:threonine biosynthetic process"/>
    <property type="evidence" value="ECO:0007669"/>
    <property type="project" value="TreeGrafter"/>
</dbReference>